<sequence>MPRYFFDVQSRSGLVCQDFHGLECRNDAAALAVARHGAGFTSHDDCTRNPQLTSYRFAVTDAEHRPLFTVPFTELEPDAPAKPRRPRAPRA</sequence>
<reference evidence="2" key="2">
    <citation type="submission" date="2021-08" db="EMBL/GenBank/DDBJ databases">
        <authorList>
            <person name="Tani A."/>
            <person name="Ola A."/>
            <person name="Ogura Y."/>
            <person name="Katsura K."/>
            <person name="Hayashi T."/>
        </authorList>
    </citation>
    <scope>NUCLEOTIDE SEQUENCE</scope>
    <source>
        <strain evidence="2">KCTC 52305</strain>
    </source>
</reference>
<feature type="domain" description="DUF6894" evidence="1">
    <location>
        <begin position="3"/>
        <end position="73"/>
    </location>
</feature>
<protein>
    <recommendedName>
        <fullName evidence="1">DUF6894 domain-containing protein</fullName>
    </recommendedName>
</protein>
<organism evidence="2 3">
    <name type="scientific">Methylobacterium crusticola</name>
    <dbReference type="NCBI Taxonomy" id="1697972"/>
    <lineage>
        <taxon>Bacteria</taxon>
        <taxon>Pseudomonadati</taxon>
        <taxon>Pseudomonadota</taxon>
        <taxon>Alphaproteobacteria</taxon>
        <taxon>Hyphomicrobiales</taxon>
        <taxon>Methylobacteriaceae</taxon>
        <taxon>Methylobacterium</taxon>
    </lineage>
</organism>
<evidence type="ECO:0000259" key="1">
    <source>
        <dbReference type="Pfam" id="PF21834"/>
    </source>
</evidence>
<evidence type="ECO:0000313" key="2">
    <source>
        <dbReference type="EMBL" id="GJD52999.1"/>
    </source>
</evidence>
<dbReference type="Pfam" id="PF21834">
    <property type="entry name" value="DUF6894"/>
    <property type="match status" value="1"/>
</dbReference>
<dbReference type="RefSeq" id="WP_128561167.1">
    <property type="nucleotide sequence ID" value="NZ_BPQH01000024.1"/>
</dbReference>
<keyword evidence="3" id="KW-1185">Reference proteome</keyword>
<dbReference type="InterPro" id="IPR054189">
    <property type="entry name" value="DUF6894"/>
</dbReference>
<name>A0ABQ4R869_9HYPH</name>
<proteinExistence type="predicted"/>
<dbReference type="EMBL" id="BPQH01000024">
    <property type="protein sequence ID" value="GJD52999.1"/>
    <property type="molecule type" value="Genomic_DNA"/>
</dbReference>
<accession>A0ABQ4R869</accession>
<evidence type="ECO:0000313" key="3">
    <source>
        <dbReference type="Proteomes" id="UP001055167"/>
    </source>
</evidence>
<gene>
    <name evidence="2" type="ORF">OPKNFCMD_5769</name>
</gene>
<comment type="caution">
    <text evidence="2">The sequence shown here is derived from an EMBL/GenBank/DDBJ whole genome shotgun (WGS) entry which is preliminary data.</text>
</comment>
<reference evidence="2" key="1">
    <citation type="journal article" date="2021" name="Front. Microbiol.">
        <title>Comprehensive Comparative Genomics and Phenotyping of Methylobacterium Species.</title>
        <authorList>
            <person name="Alessa O."/>
            <person name="Ogura Y."/>
            <person name="Fujitani Y."/>
            <person name="Takami H."/>
            <person name="Hayashi T."/>
            <person name="Sahin N."/>
            <person name="Tani A."/>
        </authorList>
    </citation>
    <scope>NUCLEOTIDE SEQUENCE</scope>
    <source>
        <strain evidence="2">KCTC 52305</strain>
    </source>
</reference>
<dbReference type="Proteomes" id="UP001055167">
    <property type="component" value="Unassembled WGS sequence"/>
</dbReference>